<dbReference type="InterPro" id="IPR036365">
    <property type="entry name" value="PGBD-like_sf"/>
</dbReference>
<name>A0ABS4G914_9FIRM</name>
<evidence type="ECO:0000259" key="1">
    <source>
        <dbReference type="Pfam" id="PF01471"/>
    </source>
</evidence>
<dbReference type="EMBL" id="JAGGKS010000001">
    <property type="protein sequence ID" value="MBP1924156.1"/>
    <property type="molecule type" value="Genomic_DNA"/>
</dbReference>
<dbReference type="Pfam" id="PF01471">
    <property type="entry name" value="PG_binding_1"/>
    <property type="match status" value="3"/>
</dbReference>
<dbReference type="SUPFAM" id="SSF47090">
    <property type="entry name" value="PGBD-like"/>
    <property type="match status" value="3"/>
</dbReference>
<keyword evidence="3" id="KW-1185">Reference proteome</keyword>
<comment type="caution">
    <text evidence="2">The sequence shown here is derived from an EMBL/GenBank/DDBJ whole genome shotgun (WGS) entry which is preliminary data.</text>
</comment>
<dbReference type="InterPro" id="IPR036366">
    <property type="entry name" value="PGBDSf"/>
</dbReference>
<evidence type="ECO:0000313" key="2">
    <source>
        <dbReference type="EMBL" id="MBP1924156.1"/>
    </source>
</evidence>
<feature type="domain" description="Peptidoglycan binding-like" evidence="1">
    <location>
        <begin position="294"/>
        <end position="352"/>
    </location>
</feature>
<dbReference type="Gene3D" id="1.10.101.10">
    <property type="entry name" value="PGBD-like superfamily/PGBD"/>
    <property type="match status" value="3"/>
</dbReference>
<feature type="domain" description="Peptidoglycan binding-like" evidence="1">
    <location>
        <begin position="194"/>
        <end position="253"/>
    </location>
</feature>
<reference evidence="2 3" key="1">
    <citation type="submission" date="2021-03" db="EMBL/GenBank/DDBJ databases">
        <title>Genomic Encyclopedia of Type Strains, Phase IV (KMG-IV): sequencing the most valuable type-strain genomes for metagenomic binning, comparative biology and taxonomic classification.</title>
        <authorList>
            <person name="Goeker M."/>
        </authorList>
    </citation>
    <scope>NUCLEOTIDE SEQUENCE [LARGE SCALE GENOMIC DNA]</scope>
    <source>
        <strain evidence="2 3">DSM 24004</strain>
    </source>
</reference>
<dbReference type="Proteomes" id="UP001519342">
    <property type="component" value="Unassembled WGS sequence"/>
</dbReference>
<dbReference type="InterPro" id="IPR002477">
    <property type="entry name" value="Peptidoglycan-bd-like"/>
</dbReference>
<gene>
    <name evidence="2" type="ORF">J2Z76_000009</name>
</gene>
<accession>A0ABS4G914</accession>
<sequence>MSVRIPGVTYANIVDKIVVHLGKPDEPAENVTINFIDYIKNVASSELYPTWPEEALRANIYAIVSITLNRLFTQWYRAQGYNFDITNSTQFDQAFVKDRGTFENVDEIVNEIFDEYIRREGNIEPLFAQYCDGRISQCDGMYQWGSVDLANQGYTPLEILQYYYGNNIEIVTAVPLDTIDGSFRGSPISKGDSGVDVLVLQYRLNRISNNFPAIPKIPAMTGYYGDFTEAAVTQFQTIFKLNPTGIVNRGTWYEIRHIFNAVTKISELASKGLSQENISRQFSGITIEGEATPRVELLQYFINILSAFYASIPSVVLDGYFGPETRTAILEFQKTMNLPMTGLVDKTTWDVLFRSILGIVTTIPPSSLSVPLELLDIADYPGIDYERGMGTEYPGVFVIQELLAYISSNIPDITYVPYNLIDGVFGPITESAVITFQQYYGLEPTGIVDEITWNKLVEVYRNLRYGESIELQLES</sequence>
<organism evidence="2 3">
    <name type="scientific">Sedimentibacter acidaminivorans</name>
    <dbReference type="NCBI Taxonomy" id="913099"/>
    <lineage>
        <taxon>Bacteria</taxon>
        <taxon>Bacillati</taxon>
        <taxon>Bacillota</taxon>
        <taxon>Tissierellia</taxon>
        <taxon>Sedimentibacter</taxon>
    </lineage>
</organism>
<protein>
    <submittedName>
        <fullName evidence="2">Peptidoglycan hydrolase-like protein with peptidoglycan-binding domain</fullName>
    </submittedName>
</protein>
<proteinExistence type="predicted"/>
<evidence type="ECO:0000313" key="3">
    <source>
        <dbReference type="Proteomes" id="UP001519342"/>
    </source>
</evidence>
<feature type="domain" description="Peptidoglycan binding-like" evidence="1">
    <location>
        <begin position="418"/>
        <end position="456"/>
    </location>
</feature>
<dbReference type="RefSeq" id="WP_209509945.1">
    <property type="nucleotide sequence ID" value="NZ_JAGGKS010000001.1"/>
</dbReference>